<dbReference type="EMBL" id="JAQQAF010000006">
    <property type="protein sequence ID" value="KAJ8479197.1"/>
    <property type="molecule type" value="Genomic_DNA"/>
</dbReference>
<evidence type="ECO:0000256" key="5">
    <source>
        <dbReference type="ARBA" id="ARBA00022692"/>
    </source>
</evidence>
<dbReference type="PANTHER" id="PTHR30540:SF109">
    <property type="entry name" value="POTASSIUM TRANSPORTER"/>
    <property type="match status" value="1"/>
</dbReference>
<dbReference type="InterPro" id="IPR003855">
    <property type="entry name" value="K+_transporter"/>
</dbReference>
<feature type="transmembrane region" description="Helical" evidence="10">
    <location>
        <begin position="384"/>
        <end position="411"/>
    </location>
</feature>
<comment type="similarity">
    <text evidence="2 10">Belongs to the HAK/KUP transporter (TC 2.A.72.3) family.</text>
</comment>
<dbReference type="Pfam" id="PF02705">
    <property type="entry name" value="K_trans"/>
    <property type="match status" value="1"/>
</dbReference>
<keyword evidence="7 10" id="KW-1133">Transmembrane helix</keyword>
<evidence type="ECO:0000256" key="11">
    <source>
        <dbReference type="SAM" id="MobiDB-lite"/>
    </source>
</evidence>
<keyword evidence="4 10" id="KW-0633">Potassium transport</keyword>
<comment type="subcellular location">
    <subcellularLocation>
        <location evidence="1 10">Membrane</location>
        <topology evidence="1 10">Multi-pass membrane protein</topology>
    </subcellularLocation>
</comment>
<sequence>MEEVAEEVSVHIDDMVSTEEEEEREDGGGVEEAQQQTVTKNLNGMDSLEMEAGKISVMHGASKVLSTAAVMQLAFQSIGVVYGDIGTSPLYVFASTFSGRVPSKHDIVGALSLIIYSLTLLPLIKYVFIVFRANDSGEGGTFAMYSLICRHAKVSAIPNQQAEDDELSACKAKLPNKNTKRAKKVIEALENSSWAKTILLSLTLFGTCMVIGDGILTPCISVLSAVDGIQKMNAALSKDVVALVSMAVLVLLFSVQRFGTDKVGYTFAPAILIWCLFIGIIGISNLIRHDSTVVKAFNPIYIISYLKRNPKEAWISLGGVVLCITGTEAMFADLGHFSARAIQVAFTGLVYPCLLCAYLGQAAYLSNFPDHVADAFYKSTPESVYWPMFVIAVLASIIASQAMISATFAIVKQSMALGCFPRVRVVHTSHKHGGQVYIPEINFLLMFACFMVTASFRETSKIGNAYGIAVVSVMIITSSLLILIMLMIWQTSVVLIAMFVLVVFSFELLYFSSVLYKFSEGGYLPLTLAALLFFVMYVWHYVQSKRHAFEVEHKVSTEYLNGLGSNLGVARVPGVGLLYTELTQGIPAIFRHFLTNLPAVHSVLVFVSVKYFPVSNVPAEERFLLRRVGPEDHRMYRCIVRYGYRDRRVGNEVFECLLMGQLKSFIRAEAMEGGCGEEEDAEEEIRFLERSCAAGVVYLLGHSEVRASKNSNFMKKVVVDYVYDFLRRNFRQGFVDLQIPNENLMQVGMNYTV</sequence>
<dbReference type="Proteomes" id="UP001222027">
    <property type="component" value="Unassembled WGS sequence"/>
</dbReference>
<feature type="transmembrane region" description="Helical" evidence="10">
    <location>
        <begin position="198"/>
        <end position="223"/>
    </location>
</feature>
<keyword evidence="6 10" id="KW-0630">Potassium</keyword>
<feature type="domain" description="K+ potassium transporter integral membrane" evidence="12">
    <location>
        <begin position="73"/>
        <end position="558"/>
    </location>
</feature>
<dbReference type="InterPro" id="IPR053952">
    <property type="entry name" value="K_trans_C"/>
</dbReference>
<keyword evidence="3" id="KW-0813">Transport</keyword>
<feature type="transmembrane region" description="Helical" evidence="10">
    <location>
        <begin position="523"/>
        <end position="542"/>
    </location>
</feature>
<feature type="transmembrane region" description="Helical" evidence="10">
    <location>
        <begin position="493"/>
        <end position="511"/>
    </location>
</feature>
<evidence type="ECO:0000256" key="10">
    <source>
        <dbReference type="RuleBase" id="RU321113"/>
    </source>
</evidence>
<keyword evidence="8 10" id="KW-0406">Ion transport</keyword>
<feature type="transmembrane region" description="Helical" evidence="10">
    <location>
        <begin position="432"/>
        <end position="453"/>
    </location>
</feature>
<evidence type="ECO:0000259" key="13">
    <source>
        <dbReference type="Pfam" id="PF22776"/>
    </source>
</evidence>
<evidence type="ECO:0000259" key="12">
    <source>
        <dbReference type="Pfam" id="PF02705"/>
    </source>
</evidence>
<comment type="function">
    <text evidence="10">Potassium transporter.</text>
</comment>
<evidence type="ECO:0000256" key="1">
    <source>
        <dbReference type="ARBA" id="ARBA00004141"/>
    </source>
</evidence>
<feature type="region of interest" description="Disordered" evidence="11">
    <location>
        <begin position="1"/>
        <end position="34"/>
    </location>
</feature>
<dbReference type="PANTHER" id="PTHR30540">
    <property type="entry name" value="OSMOTIC STRESS POTASSIUM TRANSPORTER"/>
    <property type="match status" value="1"/>
</dbReference>
<evidence type="ECO:0000313" key="14">
    <source>
        <dbReference type="EMBL" id="KAJ8479197.1"/>
    </source>
</evidence>
<comment type="caution">
    <text evidence="10">Lacks conserved residue(s) required for the propagation of feature annotation.</text>
</comment>
<proteinExistence type="inferred from homology"/>
<keyword evidence="5 10" id="KW-0812">Transmembrane</keyword>
<evidence type="ECO:0000256" key="4">
    <source>
        <dbReference type="ARBA" id="ARBA00022538"/>
    </source>
</evidence>
<keyword evidence="15" id="KW-1185">Reference proteome</keyword>
<feature type="transmembrane region" description="Helical" evidence="10">
    <location>
        <begin position="235"/>
        <end position="255"/>
    </location>
</feature>
<dbReference type="Pfam" id="PF22776">
    <property type="entry name" value="K_trans_C"/>
    <property type="match status" value="1"/>
</dbReference>
<name>A0AAV8QU21_ENSVE</name>
<dbReference type="AlphaFoldDB" id="A0AAV8QU21"/>
<evidence type="ECO:0000256" key="3">
    <source>
        <dbReference type="ARBA" id="ARBA00022448"/>
    </source>
</evidence>
<evidence type="ECO:0000256" key="7">
    <source>
        <dbReference type="ARBA" id="ARBA00022989"/>
    </source>
</evidence>
<feature type="transmembrane region" description="Helical" evidence="10">
    <location>
        <begin position="107"/>
        <end position="128"/>
    </location>
</feature>
<keyword evidence="9 10" id="KW-0472">Membrane</keyword>
<dbReference type="NCBIfam" id="TIGR00794">
    <property type="entry name" value="kup"/>
    <property type="match status" value="1"/>
</dbReference>
<protein>
    <recommendedName>
        <fullName evidence="10">Potassium transporter</fullName>
    </recommendedName>
</protein>
<feature type="transmembrane region" description="Helical" evidence="10">
    <location>
        <begin position="313"/>
        <end position="332"/>
    </location>
</feature>
<feature type="compositionally biased region" description="Acidic residues" evidence="11">
    <location>
        <begin position="16"/>
        <end position="29"/>
    </location>
</feature>
<evidence type="ECO:0000256" key="8">
    <source>
        <dbReference type="ARBA" id="ARBA00023065"/>
    </source>
</evidence>
<organism evidence="14 15">
    <name type="scientific">Ensete ventricosum</name>
    <name type="common">Abyssinian banana</name>
    <name type="synonym">Musa ensete</name>
    <dbReference type="NCBI Taxonomy" id="4639"/>
    <lineage>
        <taxon>Eukaryota</taxon>
        <taxon>Viridiplantae</taxon>
        <taxon>Streptophyta</taxon>
        <taxon>Embryophyta</taxon>
        <taxon>Tracheophyta</taxon>
        <taxon>Spermatophyta</taxon>
        <taxon>Magnoliopsida</taxon>
        <taxon>Liliopsida</taxon>
        <taxon>Zingiberales</taxon>
        <taxon>Musaceae</taxon>
        <taxon>Ensete</taxon>
    </lineage>
</organism>
<evidence type="ECO:0000256" key="9">
    <source>
        <dbReference type="ARBA" id="ARBA00023136"/>
    </source>
</evidence>
<evidence type="ECO:0000256" key="6">
    <source>
        <dbReference type="ARBA" id="ARBA00022958"/>
    </source>
</evidence>
<feature type="transmembrane region" description="Helical" evidence="10">
    <location>
        <begin position="267"/>
        <end position="287"/>
    </location>
</feature>
<accession>A0AAV8QU21</accession>
<evidence type="ECO:0000313" key="15">
    <source>
        <dbReference type="Proteomes" id="UP001222027"/>
    </source>
</evidence>
<feature type="transmembrane region" description="Helical" evidence="10">
    <location>
        <begin position="344"/>
        <end position="364"/>
    </location>
</feature>
<dbReference type="GO" id="GO:0016020">
    <property type="term" value="C:membrane"/>
    <property type="evidence" value="ECO:0007669"/>
    <property type="project" value="UniProtKB-SubCell"/>
</dbReference>
<dbReference type="GO" id="GO:0015079">
    <property type="term" value="F:potassium ion transmembrane transporter activity"/>
    <property type="evidence" value="ECO:0007669"/>
    <property type="project" value="UniProtKB-UniRule"/>
</dbReference>
<reference evidence="14 15" key="1">
    <citation type="submission" date="2022-12" db="EMBL/GenBank/DDBJ databases">
        <title>Chromosome-scale assembly of the Ensete ventricosum genome.</title>
        <authorList>
            <person name="Dussert Y."/>
            <person name="Stocks J."/>
            <person name="Wendawek A."/>
            <person name="Woldeyes F."/>
            <person name="Nichols R.A."/>
            <person name="Borrell J.S."/>
        </authorList>
    </citation>
    <scope>NUCLEOTIDE SEQUENCE [LARGE SCALE GENOMIC DNA]</scope>
    <source>
        <strain evidence="15">cv. Maze</strain>
        <tissue evidence="14">Seeds</tissue>
    </source>
</reference>
<gene>
    <name evidence="14" type="ORF">OPV22_022924</name>
</gene>
<dbReference type="InterPro" id="IPR053951">
    <property type="entry name" value="K_trans_N"/>
</dbReference>
<feature type="domain" description="K+ potassium transporter C-terminal" evidence="13">
    <location>
        <begin position="573"/>
        <end position="752"/>
    </location>
</feature>
<comment type="caution">
    <text evidence="14">The sequence shown here is derived from an EMBL/GenBank/DDBJ whole genome shotgun (WGS) entry which is preliminary data.</text>
</comment>
<evidence type="ECO:0000256" key="2">
    <source>
        <dbReference type="ARBA" id="ARBA00008440"/>
    </source>
</evidence>
<feature type="transmembrane region" description="Helical" evidence="10">
    <location>
        <begin position="465"/>
        <end position="486"/>
    </location>
</feature>